<organism evidence="4 5">
    <name type="scientific">Brachionus calyciflorus</name>
    <dbReference type="NCBI Taxonomy" id="104777"/>
    <lineage>
        <taxon>Eukaryota</taxon>
        <taxon>Metazoa</taxon>
        <taxon>Spiralia</taxon>
        <taxon>Gnathifera</taxon>
        <taxon>Rotifera</taxon>
        <taxon>Eurotatoria</taxon>
        <taxon>Monogononta</taxon>
        <taxon>Pseudotrocha</taxon>
        <taxon>Ploima</taxon>
        <taxon>Brachionidae</taxon>
        <taxon>Brachionus</taxon>
    </lineage>
</organism>
<dbReference type="Proteomes" id="UP000663879">
    <property type="component" value="Unassembled WGS sequence"/>
</dbReference>
<gene>
    <name evidence="4" type="ORF">OXX778_LOCUS8266</name>
</gene>
<dbReference type="EC" id="5.6.2.3" evidence="1"/>
<dbReference type="InterPro" id="IPR051055">
    <property type="entry name" value="PIF1_helicase"/>
</dbReference>
<evidence type="ECO:0000256" key="2">
    <source>
        <dbReference type="SAM" id="MobiDB-lite"/>
    </source>
</evidence>
<dbReference type="Pfam" id="PF13538">
    <property type="entry name" value="UvrD_C_2"/>
    <property type="match status" value="1"/>
</dbReference>
<dbReference type="SUPFAM" id="SSF53098">
    <property type="entry name" value="Ribonuclease H-like"/>
    <property type="match status" value="1"/>
</dbReference>
<comment type="similarity">
    <text evidence="1">Belongs to the helicase family.</text>
</comment>
<evidence type="ECO:0000313" key="4">
    <source>
        <dbReference type="EMBL" id="CAF0837309.1"/>
    </source>
</evidence>
<feature type="compositionally biased region" description="Basic residues" evidence="2">
    <location>
        <begin position="373"/>
        <end position="385"/>
    </location>
</feature>
<reference evidence="4" key="1">
    <citation type="submission" date="2021-02" db="EMBL/GenBank/DDBJ databases">
        <authorList>
            <person name="Nowell W R."/>
        </authorList>
    </citation>
    <scope>NUCLEOTIDE SEQUENCE</scope>
    <source>
        <strain evidence="4">Ploen Becks lab</strain>
    </source>
</reference>
<evidence type="ECO:0000313" key="5">
    <source>
        <dbReference type="Proteomes" id="UP000663879"/>
    </source>
</evidence>
<name>A0A813V4R9_9BILA</name>
<feature type="domain" description="Integrase catalytic" evidence="3">
    <location>
        <begin position="34"/>
        <end position="105"/>
    </location>
</feature>
<sequence>MLKDEIKIFVKHCDVCQKIKSTQPKRHAELIYLTPSRPNEMITTDLTGSFKTTARRKVYIQVIIDHFTKFVQFYALENSTAPLVADNTVNEWCCKFSIPDSILSDGAYHPECDGQSERTIRTLKSMICAFVDSEQSDWDLHLTKFSFAYISAVHSATKQTPFEMMFGRRPRIPIDIILPNLDTLNRTPILEEYKLFNDKGEITVMEYYEKFIEQNVPVFARNYLTDLRKKLETSYRVEYKISDLVLTDHPKIKKGHSHGLAQKYYGPYLVVHKNRLKIYYHRGVPLNITKDEPVEINDQTEPKSKRKYVKCPNNPRLQKTKESLSEDETDNESLSSLSNSTGLDENIVTVNSNSFKPQNTDSSSLSDDEKNMPRKKKSVFKRNTNKNKQIMQPRSGGAGTGKSYLIKAIYHTFIRNEARFSRHDSVCCILGAFTGKAAFNIRGTTLHSLFHLPLHTNTIQPLGSRLLEATRKQFKKLKLVIIDEISLVGKNLFAKINDRLIQKMNKHENFGNVIVIIVGDFNQLCPVQDGWVFQTPTINGNYVHLVGNTLWQSFRYFELTEIMRQRDDVAFADALNRIGNFDIYGLSNQQISMLDARIQVNLNQIPNDCIFLAHSNAQVRQLNRSRMESTPGQMVVCMAFDKPVRRDAGTRAAENACLYLRSVQDINVTCGLPNEIRFKIGCRYMITNNILQRDGLVNGAIGILRLLVLCENNIEKEKPNINRLYLEFDEEINGQRTRCDTRTRDKMANDGVTSPLWTLMEYEEQDVDPVRRSRLVFEIRRKQFPLVECEAMTIHKSQGQTYQIVCVCLSSSQPLTRALLYVALSRVTRLQGLYLYGDTSIIRASAGRLSVDERMARIRENRRTNLVRVEMRRLRNEQLLRDFGYQCADMIFLVECHNNPVYRQQADEILNQTHTGIHYSSSIQPDASNGQITFVRNQHGHMTRTIFVGNNSDHNENQYRSKSRMVELSLLRYEMRALNYLYICSIYKHNDMSNRDFFQQLQNFLQRNIENYPNNPNISVLLLGDFNIDFNERDDHLRRLQTEPTVFRRLFINTQTFQMGSQIDWAFVNRDYTYITSANVYMV</sequence>
<dbReference type="InterPro" id="IPR012337">
    <property type="entry name" value="RNaseH-like_sf"/>
</dbReference>
<dbReference type="GO" id="GO:0006310">
    <property type="term" value="P:DNA recombination"/>
    <property type="evidence" value="ECO:0007669"/>
    <property type="project" value="UniProtKB-KW"/>
</dbReference>
<evidence type="ECO:0000259" key="3">
    <source>
        <dbReference type="PROSITE" id="PS50994"/>
    </source>
</evidence>
<keyword evidence="1" id="KW-0547">Nucleotide-binding</keyword>
<dbReference type="GO" id="GO:0000723">
    <property type="term" value="P:telomere maintenance"/>
    <property type="evidence" value="ECO:0007669"/>
    <property type="project" value="InterPro"/>
</dbReference>
<proteinExistence type="inferred from homology"/>
<keyword evidence="1" id="KW-0378">Hydrolase</keyword>
<feature type="compositionally biased region" description="Polar residues" evidence="2">
    <location>
        <begin position="332"/>
        <end position="365"/>
    </location>
</feature>
<dbReference type="Pfam" id="PF05970">
    <property type="entry name" value="PIF1"/>
    <property type="match status" value="1"/>
</dbReference>
<dbReference type="InterPro" id="IPR027417">
    <property type="entry name" value="P-loop_NTPase"/>
</dbReference>
<dbReference type="Gene3D" id="3.60.10.10">
    <property type="entry name" value="Endonuclease/exonuclease/phosphatase"/>
    <property type="match status" value="1"/>
</dbReference>
<dbReference type="Gene3D" id="3.40.50.300">
    <property type="entry name" value="P-loop containing nucleotide triphosphate hydrolases"/>
    <property type="match status" value="2"/>
</dbReference>
<keyword evidence="1" id="KW-0067">ATP-binding</keyword>
<protein>
    <recommendedName>
        <fullName evidence="1">ATP-dependent DNA helicase</fullName>
        <ecNumber evidence="1">5.6.2.3</ecNumber>
    </recommendedName>
</protein>
<dbReference type="InterPro" id="IPR036397">
    <property type="entry name" value="RNaseH_sf"/>
</dbReference>
<dbReference type="GO" id="GO:0003676">
    <property type="term" value="F:nucleic acid binding"/>
    <property type="evidence" value="ECO:0007669"/>
    <property type="project" value="InterPro"/>
</dbReference>
<dbReference type="PROSITE" id="PS50994">
    <property type="entry name" value="INTEGRASE"/>
    <property type="match status" value="1"/>
</dbReference>
<keyword evidence="1" id="KW-0234">DNA repair</keyword>
<comment type="catalytic activity">
    <reaction evidence="1">
        <text>ATP + H2O = ADP + phosphate + H(+)</text>
        <dbReference type="Rhea" id="RHEA:13065"/>
        <dbReference type="ChEBI" id="CHEBI:15377"/>
        <dbReference type="ChEBI" id="CHEBI:15378"/>
        <dbReference type="ChEBI" id="CHEBI:30616"/>
        <dbReference type="ChEBI" id="CHEBI:43474"/>
        <dbReference type="ChEBI" id="CHEBI:456216"/>
        <dbReference type="EC" id="5.6.2.3"/>
    </reaction>
</comment>
<keyword evidence="1" id="KW-0227">DNA damage</keyword>
<dbReference type="EMBL" id="CAJNOC010001124">
    <property type="protein sequence ID" value="CAF0837309.1"/>
    <property type="molecule type" value="Genomic_DNA"/>
</dbReference>
<comment type="caution">
    <text evidence="4">The sequence shown here is derived from an EMBL/GenBank/DDBJ whole genome shotgun (WGS) entry which is preliminary data.</text>
</comment>
<dbReference type="SUPFAM" id="SSF52540">
    <property type="entry name" value="P-loop containing nucleoside triphosphate hydrolases"/>
    <property type="match status" value="2"/>
</dbReference>
<dbReference type="PANTHER" id="PTHR47642">
    <property type="entry name" value="ATP-DEPENDENT DNA HELICASE"/>
    <property type="match status" value="1"/>
</dbReference>
<dbReference type="InterPro" id="IPR036691">
    <property type="entry name" value="Endo/exonu/phosph_ase_sf"/>
</dbReference>
<dbReference type="SUPFAM" id="SSF56219">
    <property type="entry name" value="DNase I-like"/>
    <property type="match status" value="1"/>
</dbReference>
<dbReference type="InterPro" id="IPR027785">
    <property type="entry name" value="UvrD-like_helicase_C"/>
</dbReference>
<evidence type="ECO:0000256" key="1">
    <source>
        <dbReference type="RuleBase" id="RU363044"/>
    </source>
</evidence>
<dbReference type="GO" id="GO:0005524">
    <property type="term" value="F:ATP binding"/>
    <property type="evidence" value="ECO:0007669"/>
    <property type="project" value="UniProtKB-KW"/>
</dbReference>
<dbReference type="GO" id="GO:0006281">
    <property type="term" value="P:DNA repair"/>
    <property type="evidence" value="ECO:0007669"/>
    <property type="project" value="UniProtKB-KW"/>
</dbReference>
<dbReference type="InterPro" id="IPR010285">
    <property type="entry name" value="DNA_helicase_pif1-like_DEAD"/>
</dbReference>
<dbReference type="OrthoDB" id="10036850at2759"/>
<feature type="region of interest" description="Disordered" evidence="2">
    <location>
        <begin position="295"/>
        <end position="399"/>
    </location>
</feature>
<dbReference type="AlphaFoldDB" id="A0A813V4R9"/>
<dbReference type="PANTHER" id="PTHR47642:SF6">
    <property type="entry name" value="ATP-DEPENDENT DNA HELICASE"/>
    <property type="match status" value="1"/>
</dbReference>
<accession>A0A813V4R9</accession>
<keyword evidence="5" id="KW-1185">Reference proteome</keyword>
<keyword evidence="1" id="KW-0347">Helicase</keyword>
<keyword evidence="1" id="KW-0233">DNA recombination</keyword>
<dbReference type="GO" id="GO:0043139">
    <property type="term" value="F:5'-3' DNA helicase activity"/>
    <property type="evidence" value="ECO:0007669"/>
    <property type="project" value="UniProtKB-EC"/>
</dbReference>
<dbReference type="Gene3D" id="3.30.420.10">
    <property type="entry name" value="Ribonuclease H-like superfamily/Ribonuclease H"/>
    <property type="match status" value="2"/>
</dbReference>
<comment type="cofactor">
    <cofactor evidence="1">
        <name>Mg(2+)</name>
        <dbReference type="ChEBI" id="CHEBI:18420"/>
    </cofactor>
</comment>
<dbReference type="GO" id="GO:0015074">
    <property type="term" value="P:DNA integration"/>
    <property type="evidence" value="ECO:0007669"/>
    <property type="project" value="InterPro"/>
</dbReference>
<dbReference type="GO" id="GO:0016787">
    <property type="term" value="F:hydrolase activity"/>
    <property type="evidence" value="ECO:0007669"/>
    <property type="project" value="UniProtKB-KW"/>
</dbReference>
<dbReference type="InterPro" id="IPR001584">
    <property type="entry name" value="Integrase_cat-core"/>
</dbReference>
<dbReference type="CDD" id="cd18809">
    <property type="entry name" value="SF1_C_RecD"/>
    <property type="match status" value="1"/>
</dbReference>